<dbReference type="Proteomes" id="UP001140949">
    <property type="component" value="Unassembled WGS sequence"/>
</dbReference>
<comment type="caution">
    <text evidence="2">The sequence shown here is derived from an EMBL/GenBank/DDBJ whole genome shotgun (WGS) entry which is preliminary data.</text>
</comment>
<evidence type="ECO:0000313" key="3">
    <source>
        <dbReference type="Proteomes" id="UP001140949"/>
    </source>
</evidence>
<proteinExistence type="predicted"/>
<evidence type="ECO:0000256" key="1">
    <source>
        <dbReference type="SAM" id="MobiDB-lite"/>
    </source>
</evidence>
<accession>A0AAX6G0L8</accession>
<dbReference type="AlphaFoldDB" id="A0AAX6G0L8"/>
<evidence type="ECO:0000313" key="2">
    <source>
        <dbReference type="EMBL" id="KAJ6821993.1"/>
    </source>
</evidence>
<reference evidence="2" key="2">
    <citation type="submission" date="2023-04" db="EMBL/GenBank/DDBJ databases">
        <authorList>
            <person name="Bruccoleri R.E."/>
            <person name="Oakeley E.J."/>
            <person name="Faust A.-M."/>
            <person name="Dessus-Babus S."/>
            <person name="Altorfer M."/>
            <person name="Burckhardt D."/>
            <person name="Oertli M."/>
            <person name="Naumann U."/>
            <person name="Petersen F."/>
            <person name="Wong J."/>
        </authorList>
    </citation>
    <scope>NUCLEOTIDE SEQUENCE</scope>
    <source>
        <strain evidence="2">GSM-AAB239-AS_SAM_17_03QT</strain>
        <tissue evidence="2">Leaf</tissue>
    </source>
</reference>
<keyword evidence="3" id="KW-1185">Reference proteome</keyword>
<reference evidence="2" key="1">
    <citation type="journal article" date="2023" name="GigaByte">
        <title>Genome assembly of the bearded iris, Iris pallida Lam.</title>
        <authorList>
            <person name="Bruccoleri R.E."/>
            <person name="Oakeley E.J."/>
            <person name="Faust A.M.E."/>
            <person name="Altorfer M."/>
            <person name="Dessus-Babus S."/>
            <person name="Burckhardt D."/>
            <person name="Oertli M."/>
            <person name="Naumann U."/>
            <person name="Petersen F."/>
            <person name="Wong J."/>
        </authorList>
    </citation>
    <scope>NUCLEOTIDE SEQUENCE</scope>
    <source>
        <strain evidence="2">GSM-AAB239-AS_SAM_17_03QT</strain>
    </source>
</reference>
<feature type="region of interest" description="Disordered" evidence="1">
    <location>
        <begin position="47"/>
        <end position="73"/>
    </location>
</feature>
<dbReference type="EMBL" id="JANAVB010024778">
    <property type="protein sequence ID" value="KAJ6821993.1"/>
    <property type="molecule type" value="Genomic_DNA"/>
</dbReference>
<organism evidence="2 3">
    <name type="scientific">Iris pallida</name>
    <name type="common">Sweet iris</name>
    <dbReference type="NCBI Taxonomy" id="29817"/>
    <lineage>
        <taxon>Eukaryota</taxon>
        <taxon>Viridiplantae</taxon>
        <taxon>Streptophyta</taxon>
        <taxon>Embryophyta</taxon>
        <taxon>Tracheophyta</taxon>
        <taxon>Spermatophyta</taxon>
        <taxon>Magnoliopsida</taxon>
        <taxon>Liliopsida</taxon>
        <taxon>Asparagales</taxon>
        <taxon>Iridaceae</taxon>
        <taxon>Iridoideae</taxon>
        <taxon>Irideae</taxon>
        <taxon>Iris</taxon>
    </lineage>
</organism>
<gene>
    <name evidence="2" type="ORF">M6B38_131360</name>
</gene>
<feature type="compositionally biased region" description="Low complexity" evidence="1">
    <location>
        <begin position="62"/>
        <end position="73"/>
    </location>
</feature>
<name>A0AAX6G0L8_IRIPA</name>
<sequence>MSIVKLSAATDLPELSSDFFDFSSFFSDISDELQRLALTRSRVIESGRSNPHSFDIVDADESTPSPSARSSRR</sequence>
<protein>
    <submittedName>
        <fullName evidence="2">Glucan 1,3-beta-glucosidase A-like isoform X1</fullName>
    </submittedName>
</protein>